<organism evidence="2 3">
    <name type="scientific">Sinisalibacter lacisalsi</name>
    <dbReference type="NCBI Taxonomy" id="1526570"/>
    <lineage>
        <taxon>Bacteria</taxon>
        <taxon>Pseudomonadati</taxon>
        <taxon>Pseudomonadota</taxon>
        <taxon>Alphaproteobacteria</taxon>
        <taxon>Rhodobacterales</taxon>
        <taxon>Roseobacteraceae</taxon>
        <taxon>Sinisalibacter</taxon>
    </lineage>
</organism>
<gene>
    <name evidence="2" type="ORF">GCM10011358_02150</name>
</gene>
<dbReference type="SUPFAM" id="SSF56112">
    <property type="entry name" value="Protein kinase-like (PK-like)"/>
    <property type="match status" value="1"/>
</dbReference>
<protein>
    <submittedName>
        <fullName evidence="2">Aminoglycoside phosphotransferase</fullName>
    </submittedName>
</protein>
<name>A0ABQ1QCU9_9RHOB</name>
<comment type="caution">
    <text evidence="2">The sequence shown here is derived from an EMBL/GenBank/DDBJ whole genome shotgun (WGS) entry which is preliminary data.</text>
</comment>
<accession>A0ABQ1QCU9</accession>
<keyword evidence="3" id="KW-1185">Reference proteome</keyword>
<feature type="domain" description="Aminoglycoside phosphotransferase" evidence="1">
    <location>
        <begin position="26"/>
        <end position="255"/>
    </location>
</feature>
<proteinExistence type="predicted"/>
<dbReference type="InterPro" id="IPR002575">
    <property type="entry name" value="Aminoglycoside_PTrfase"/>
</dbReference>
<evidence type="ECO:0000313" key="3">
    <source>
        <dbReference type="Proteomes" id="UP000617355"/>
    </source>
</evidence>
<dbReference type="Gene3D" id="3.90.1200.10">
    <property type="match status" value="1"/>
</dbReference>
<dbReference type="Pfam" id="PF01636">
    <property type="entry name" value="APH"/>
    <property type="match status" value="1"/>
</dbReference>
<evidence type="ECO:0000313" key="2">
    <source>
        <dbReference type="EMBL" id="GGD21251.1"/>
    </source>
</evidence>
<dbReference type="Gene3D" id="3.30.200.20">
    <property type="entry name" value="Phosphorylase Kinase, domain 1"/>
    <property type="match status" value="1"/>
</dbReference>
<sequence>MTEQRETHIRGFLAGAGWQDARRANLAGDASNRRYERLSQGPDDGQAVLMDASPEKGENIRPFIAIARYLKSLGLSSPRVLHADEREGLALLEDLGDDLFAHVLEEVPDLETELYLAATDVLLRLHEAPPPAAADYGPATMIPLAGLAHDWYGYGATGRRNEAAKAAMLATLGEAFQNLKPWKPVLVLRDYHAENLFWLPERKGVARVGLIDFQDAGIGHPAYDLVSLARDVRRDVQVETQERMIRHYCSATRQDVDAFRQAAALMSVQRNLRILGVFARLSMHFGKPQYVDLIPRTWAILMEDLAHPALEPLRKRICDDLPHPNPQILAELKAKCGTIPRL</sequence>
<reference evidence="3" key="1">
    <citation type="journal article" date="2019" name="Int. J. Syst. Evol. Microbiol.">
        <title>The Global Catalogue of Microorganisms (GCM) 10K type strain sequencing project: providing services to taxonomists for standard genome sequencing and annotation.</title>
        <authorList>
            <consortium name="The Broad Institute Genomics Platform"/>
            <consortium name="The Broad Institute Genome Sequencing Center for Infectious Disease"/>
            <person name="Wu L."/>
            <person name="Ma J."/>
        </authorList>
    </citation>
    <scope>NUCLEOTIDE SEQUENCE [LARGE SCALE GENOMIC DNA]</scope>
    <source>
        <strain evidence="3">CGMCC 1.12922</strain>
    </source>
</reference>
<dbReference type="InterPro" id="IPR011009">
    <property type="entry name" value="Kinase-like_dom_sf"/>
</dbReference>
<dbReference type="EMBL" id="BMGI01000001">
    <property type="protein sequence ID" value="GGD21251.1"/>
    <property type="molecule type" value="Genomic_DNA"/>
</dbReference>
<evidence type="ECO:0000259" key="1">
    <source>
        <dbReference type="Pfam" id="PF01636"/>
    </source>
</evidence>
<dbReference type="Proteomes" id="UP000617355">
    <property type="component" value="Unassembled WGS sequence"/>
</dbReference>
<dbReference type="RefSeq" id="WP_188525761.1">
    <property type="nucleotide sequence ID" value="NZ_BMGI01000001.1"/>
</dbReference>